<keyword evidence="3" id="KW-1185">Reference proteome</keyword>
<organism evidence="2 3">
    <name type="scientific">Pseudomonas indica</name>
    <dbReference type="NCBI Taxonomy" id="137658"/>
    <lineage>
        <taxon>Bacteria</taxon>
        <taxon>Pseudomonadati</taxon>
        <taxon>Pseudomonadota</taxon>
        <taxon>Gammaproteobacteria</taxon>
        <taxon>Pseudomonadales</taxon>
        <taxon>Pseudomonadaceae</taxon>
        <taxon>Pseudomonas</taxon>
    </lineage>
</organism>
<dbReference type="RefSeq" id="WP_084333050.1">
    <property type="nucleotide sequence ID" value="NZ_CBKZNZ010000040.1"/>
</dbReference>
<evidence type="ECO:0000313" key="2">
    <source>
        <dbReference type="EMBL" id="SDJ35317.1"/>
    </source>
</evidence>
<evidence type="ECO:0000313" key="3">
    <source>
        <dbReference type="Proteomes" id="UP000198706"/>
    </source>
</evidence>
<dbReference type="EMBL" id="FNFD01000001">
    <property type="protein sequence ID" value="SDJ35317.1"/>
    <property type="molecule type" value="Genomic_DNA"/>
</dbReference>
<keyword evidence="2" id="KW-0808">Transferase</keyword>
<dbReference type="Pfam" id="PF00583">
    <property type="entry name" value="Acetyltransf_1"/>
    <property type="match status" value="1"/>
</dbReference>
<gene>
    <name evidence="2" type="ORF">SAMN05216186_101228</name>
</gene>
<dbReference type="AlphaFoldDB" id="A0A1G8T1J1"/>
<sequence length="160" mass="17871">MTYLHHQSLPSVLDLADPALRPLDGPGDLRAAYPVMRELRPHLASEADFLARVERMRPQGYRLVGAFDGAALVALAGYRLQENLVYGAFLYVDDLITAEPHRGGHWGARLLRALDRVARAEGCARLVLDTGLANARAQRFYFREGLYTGALRFQKLLDSH</sequence>
<dbReference type="PROSITE" id="PS51186">
    <property type="entry name" value="GNAT"/>
    <property type="match status" value="1"/>
</dbReference>
<proteinExistence type="predicted"/>
<dbReference type="InterPro" id="IPR016181">
    <property type="entry name" value="Acyl_CoA_acyltransferase"/>
</dbReference>
<dbReference type="Gene3D" id="3.40.630.30">
    <property type="match status" value="1"/>
</dbReference>
<reference evidence="2 3" key="1">
    <citation type="submission" date="2016-10" db="EMBL/GenBank/DDBJ databases">
        <authorList>
            <person name="de Groot N.N."/>
        </authorList>
    </citation>
    <scope>NUCLEOTIDE SEQUENCE [LARGE SCALE GENOMIC DNA]</scope>
    <source>
        <strain evidence="2 3">JCM 21544</strain>
    </source>
</reference>
<dbReference type="CDD" id="cd04301">
    <property type="entry name" value="NAT_SF"/>
    <property type="match status" value="1"/>
</dbReference>
<dbReference type="Proteomes" id="UP000198706">
    <property type="component" value="Unassembled WGS sequence"/>
</dbReference>
<feature type="domain" description="N-acetyltransferase" evidence="1">
    <location>
        <begin position="18"/>
        <end position="160"/>
    </location>
</feature>
<dbReference type="InterPro" id="IPR000182">
    <property type="entry name" value="GNAT_dom"/>
</dbReference>
<evidence type="ECO:0000259" key="1">
    <source>
        <dbReference type="PROSITE" id="PS51186"/>
    </source>
</evidence>
<accession>A0A1G8T1J1</accession>
<dbReference type="SUPFAM" id="SSF55729">
    <property type="entry name" value="Acyl-CoA N-acyltransferases (Nat)"/>
    <property type="match status" value="1"/>
</dbReference>
<name>A0A1G8T1J1_9PSED</name>
<protein>
    <submittedName>
        <fullName evidence="2">Acetyltransferase (GNAT) family protein</fullName>
    </submittedName>
</protein>
<dbReference type="GO" id="GO:0016747">
    <property type="term" value="F:acyltransferase activity, transferring groups other than amino-acyl groups"/>
    <property type="evidence" value="ECO:0007669"/>
    <property type="project" value="InterPro"/>
</dbReference>
<dbReference type="STRING" id="137658.SAMN05216186_101228"/>